<dbReference type="RefSeq" id="WP_311694478.1">
    <property type="nucleotide sequence ID" value="NZ_JAVRHL010000018.1"/>
</dbReference>
<evidence type="ECO:0000256" key="1">
    <source>
        <dbReference type="SAM" id="MobiDB-lite"/>
    </source>
</evidence>
<gene>
    <name evidence="2" type="ORF">RM543_18895</name>
</gene>
<evidence type="ECO:0000313" key="2">
    <source>
        <dbReference type="EMBL" id="MDT0684726.1"/>
    </source>
</evidence>
<reference evidence="2 3" key="1">
    <citation type="submission" date="2023-09" db="EMBL/GenBank/DDBJ databases">
        <authorList>
            <person name="Rey-Velasco X."/>
        </authorList>
    </citation>
    <scope>NUCLEOTIDE SEQUENCE [LARGE SCALE GENOMIC DNA]</scope>
    <source>
        <strain evidence="2 3">F158</strain>
    </source>
</reference>
<feature type="non-terminal residue" evidence="2">
    <location>
        <position position="1"/>
    </location>
</feature>
<protein>
    <submittedName>
        <fullName evidence="2">Uncharacterized protein</fullName>
    </submittedName>
</protein>
<proteinExistence type="predicted"/>
<feature type="non-terminal residue" evidence="2">
    <location>
        <position position="95"/>
    </location>
</feature>
<dbReference type="Proteomes" id="UP001265259">
    <property type="component" value="Unassembled WGS sequence"/>
</dbReference>
<keyword evidence="3" id="KW-1185">Reference proteome</keyword>
<feature type="region of interest" description="Disordered" evidence="1">
    <location>
        <begin position="73"/>
        <end position="95"/>
    </location>
</feature>
<dbReference type="EMBL" id="JAVRHL010000018">
    <property type="protein sequence ID" value="MDT0684726.1"/>
    <property type="molecule type" value="Genomic_DNA"/>
</dbReference>
<comment type="caution">
    <text evidence="2">The sequence shown here is derived from an EMBL/GenBank/DDBJ whole genome shotgun (WGS) entry which is preliminary data.</text>
</comment>
<name>A0ABU3DM23_9RHOB</name>
<accession>A0ABU3DM23</accession>
<sequence>AISISEDATFVAGTADTVGTVTNSGTYDVNAAQTVASLGNEGLVTLDANLTAGADGVYNDAAGTIEQRADITSEGSVTNNGDLEVTGDRLIKTTG</sequence>
<evidence type="ECO:0000313" key="3">
    <source>
        <dbReference type="Proteomes" id="UP001265259"/>
    </source>
</evidence>
<feature type="compositionally biased region" description="Basic and acidic residues" evidence="1">
    <location>
        <begin position="86"/>
        <end position="95"/>
    </location>
</feature>
<organism evidence="2 3">
    <name type="scientific">Tropicimonas omnivorans</name>
    <dbReference type="NCBI Taxonomy" id="3075590"/>
    <lineage>
        <taxon>Bacteria</taxon>
        <taxon>Pseudomonadati</taxon>
        <taxon>Pseudomonadota</taxon>
        <taxon>Alphaproteobacteria</taxon>
        <taxon>Rhodobacterales</taxon>
        <taxon>Roseobacteraceae</taxon>
        <taxon>Tropicimonas</taxon>
    </lineage>
</organism>